<sequence length="187" mass="20932">MDNKPSECCWKAVLVVCRFLGIVTALVLWGVGVEYVYYGTVFGIYFIVIAIVTSFLEIVFLLNHVVEVCASHTSLFMSVWDMILSFDDWKKGGLYFILFAPPCFVKPAEVMLGIPAGCLLIVTGIFYMLKTFKTRRDEENASILQIAPYDRFAEAPTEDIEDDIVTMTNNPTSGITSVAEQSEILDL</sequence>
<keyword evidence="1" id="KW-0812">Transmembrane</keyword>
<dbReference type="OrthoDB" id="5946061at2759"/>
<feature type="transmembrane region" description="Helical" evidence="1">
    <location>
        <begin position="12"/>
        <end position="31"/>
    </location>
</feature>
<proteinExistence type="predicted"/>
<accession>A0A8S4A2S3</accession>
<reference evidence="2" key="1">
    <citation type="submission" date="2021-04" db="EMBL/GenBank/DDBJ databases">
        <authorList>
            <consortium name="Molecular Ecology Group"/>
        </authorList>
    </citation>
    <scope>NUCLEOTIDE SEQUENCE</scope>
</reference>
<dbReference type="Proteomes" id="UP000678393">
    <property type="component" value="Unassembled WGS sequence"/>
</dbReference>
<feature type="transmembrane region" description="Helical" evidence="1">
    <location>
        <begin position="110"/>
        <end position="129"/>
    </location>
</feature>
<dbReference type="PANTHER" id="PTHR28474:SF1">
    <property type="entry name" value="TRANSMEMBRANE PROTEIN 72"/>
    <property type="match status" value="1"/>
</dbReference>
<dbReference type="EMBL" id="CAJHNH020005602">
    <property type="protein sequence ID" value="CAG5132731.1"/>
    <property type="molecule type" value="Genomic_DNA"/>
</dbReference>
<dbReference type="Pfam" id="PF16054">
    <property type="entry name" value="TMEM72"/>
    <property type="match status" value="1"/>
</dbReference>
<dbReference type="PANTHER" id="PTHR28474">
    <property type="entry name" value="TRANSMEMBRANE PROTEIN 72"/>
    <property type="match status" value="1"/>
</dbReference>
<feature type="transmembrane region" description="Helical" evidence="1">
    <location>
        <begin position="37"/>
        <end position="62"/>
    </location>
</feature>
<evidence type="ECO:0000256" key="1">
    <source>
        <dbReference type="SAM" id="Phobius"/>
    </source>
</evidence>
<keyword evidence="3" id="KW-1185">Reference proteome</keyword>
<keyword evidence="1" id="KW-1133">Transmembrane helix</keyword>
<gene>
    <name evidence="2" type="ORF">CUNI_LOCUS18289</name>
</gene>
<organism evidence="2 3">
    <name type="scientific">Candidula unifasciata</name>
    <dbReference type="NCBI Taxonomy" id="100452"/>
    <lineage>
        <taxon>Eukaryota</taxon>
        <taxon>Metazoa</taxon>
        <taxon>Spiralia</taxon>
        <taxon>Lophotrochozoa</taxon>
        <taxon>Mollusca</taxon>
        <taxon>Gastropoda</taxon>
        <taxon>Heterobranchia</taxon>
        <taxon>Euthyneura</taxon>
        <taxon>Panpulmonata</taxon>
        <taxon>Eupulmonata</taxon>
        <taxon>Stylommatophora</taxon>
        <taxon>Helicina</taxon>
        <taxon>Helicoidea</taxon>
        <taxon>Geomitridae</taxon>
        <taxon>Candidula</taxon>
    </lineage>
</organism>
<name>A0A8S4A2S3_9EUPU</name>
<comment type="caution">
    <text evidence="2">The sequence shown here is derived from an EMBL/GenBank/DDBJ whole genome shotgun (WGS) entry which is preliminary data.</text>
</comment>
<protein>
    <recommendedName>
        <fullName evidence="4">Transmembrane protein 72</fullName>
    </recommendedName>
</protein>
<dbReference type="InterPro" id="IPR032055">
    <property type="entry name" value="TMEM72"/>
</dbReference>
<dbReference type="AlphaFoldDB" id="A0A8S4A2S3"/>
<evidence type="ECO:0000313" key="2">
    <source>
        <dbReference type="EMBL" id="CAG5132731.1"/>
    </source>
</evidence>
<evidence type="ECO:0000313" key="3">
    <source>
        <dbReference type="Proteomes" id="UP000678393"/>
    </source>
</evidence>
<keyword evidence="1" id="KW-0472">Membrane</keyword>
<evidence type="ECO:0008006" key="4">
    <source>
        <dbReference type="Google" id="ProtNLM"/>
    </source>
</evidence>